<keyword evidence="9" id="KW-0812">Transmembrane</keyword>
<organism evidence="11 12">
    <name type="scientific">Brevibacillus choshinensis</name>
    <dbReference type="NCBI Taxonomy" id="54911"/>
    <lineage>
        <taxon>Bacteria</taxon>
        <taxon>Bacillati</taxon>
        <taxon>Bacillota</taxon>
        <taxon>Bacilli</taxon>
        <taxon>Bacillales</taxon>
        <taxon>Paenibacillaceae</taxon>
        <taxon>Brevibacillus</taxon>
    </lineage>
</organism>
<dbReference type="PANTHER" id="PTHR44936">
    <property type="entry name" value="SENSOR PROTEIN CREC"/>
    <property type="match status" value="1"/>
</dbReference>
<name>A0ABR5N972_BRECH</name>
<proteinExistence type="predicted"/>
<dbReference type="InterPro" id="IPR004358">
    <property type="entry name" value="Sig_transdc_His_kin-like_C"/>
</dbReference>
<dbReference type="SMART" id="SM00387">
    <property type="entry name" value="HATPase_c"/>
    <property type="match status" value="1"/>
</dbReference>
<keyword evidence="5" id="KW-0547">Nucleotide-binding</keyword>
<keyword evidence="8" id="KW-0902">Two-component regulatory system</keyword>
<keyword evidence="4" id="KW-0808">Transferase</keyword>
<keyword evidence="3" id="KW-0597">Phosphoprotein</keyword>
<dbReference type="InterPro" id="IPR005467">
    <property type="entry name" value="His_kinase_dom"/>
</dbReference>
<feature type="transmembrane region" description="Helical" evidence="9">
    <location>
        <begin position="146"/>
        <end position="167"/>
    </location>
</feature>
<keyword evidence="9" id="KW-1133">Transmembrane helix</keyword>
<dbReference type="PRINTS" id="PR00344">
    <property type="entry name" value="BCTRLSENSOR"/>
</dbReference>
<sequence length="424" mass="48548">MYILALMMVTVPLAGELKFYPVNETFRISFGAPTFFFFLLLFQNTPAIVPGFLTGIVVVGFRILLDLVSKAPFEFSASLEAHYSSFFFYFTYSVLFYLVKMERFHNRTLLIACIGMVIEVLSDLMELFVQQWAFHTMVTLAALQEMMVIALSHSFIVLSFLNMMKLYESQSRERQTRMQNEHMLLLISNLYEESVHLKKTLQNAENITVKSFDLYQGLQDIRHTSPAISDEFVRQALIISGEVHEIKKDNQRIFAGLLKLISEESMTDYMDIHQLVEIIVRSNKKYAGLLGKDIHFDSTVRGDHQAYHVFTVLSLINNMVANAVEAIQREGTISIGVEREEDWVIIRVSDNGPGVSPRRKRLIFKPGFTTKYDRLGNPSTGIGLSYVKEMVEQLQGDISVQDGEGGEGTIFQIRLRVEHFMQKE</sequence>
<dbReference type="InterPro" id="IPR036890">
    <property type="entry name" value="HATPase_C_sf"/>
</dbReference>
<evidence type="ECO:0000256" key="1">
    <source>
        <dbReference type="ARBA" id="ARBA00000085"/>
    </source>
</evidence>
<keyword evidence="9" id="KW-0472">Membrane</keyword>
<dbReference type="PANTHER" id="PTHR44936:SF9">
    <property type="entry name" value="SENSOR PROTEIN CREC"/>
    <property type="match status" value="1"/>
</dbReference>
<keyword evidence="12" id="KW-1185">Reference proteome</keyword>
<evidence type="ECO:0000256" key="9">
    <source>
        <dbReference type="SAM" id="Phobius"/>
    </source>
</evidence>
<protein>
    <recommendedName>
        <fullName evidence="2">histidine kinase</fullName>
        <ecNumber evidence="2">2.7.13.3</ecNumber>
    </recommendedName>
</protein>
<dbReference type="EMBL" id="LJJB01000010">
    <property type="protein sequence ID" value="KQL47201.1"/>
    <property type="molecule type" value="Genomic_DNA"/>
</dbReference>
<comment type="caution">
    <text evidence="11">The sequence shown here is derived from an EMBL/GenBank/DDBJ whole genome shotgun (WGS) entry which is preliminary data.</text>
</comment>
<gene>
    <name evidence="11" type="ORF">AN963_12855</name>
</gene>
<evidence type="ECO:0000256" key="3">
    <source>
        <dbReference type="ARBA" id="ARBA00022553"/>
    </source>
</evidence>
<dbReference type="EC" id="2.7.13.3" evidence="2"/>
<dbReference type="Proteomes" id="UP000051063">
    <property type="component" value="Unassembled WGS sequence"/>
</dbReference>
<dbReference type="SUPFAM" id="SSF55874">
    <property type="entry name" value="ATPase domain of HSP90 chaperone/DNA topoisomerase II/histidine kinase"/>
    <property type="match status" value="1"/>
</dbReference>
<dbReference type="InterPro" id="IPR050980">
    <property type="entry name" value="2C_sensor_his_kinase"/>
</dbReference>
<feature type="domain" description="Histidine kinase" evidence="10">
    <location>
        <begin position="312"/>
        <end position="419"/>
    </location>
</feature>
<evidence type="ECO:0000313" key="12">
    <source>
        <dbReference type="Proteomes" id="UP000051063"/>
    </source>
</evidence>
<dbReference type="Gene3D" id="3.30.565.10">
    <property type="entry name" value="Histidine kinase-like ATPase, C-terminal domain"/>
    <property type="match status" value="1"/>
</dbReference>
<dbReference type="Pfam" id="PF02518">
    <property type="entry name" value="HATPase_c"/>
    <property type="match status" value="1"/>
</dbReference>
<evidence type="ECO:0000256" key="6">
    <source>
        <dbReference type="ARBA" id="ARBA00022777"/>
    </source>
</evidence>
<evidence type="ECO:0000313" key="11">
    <source>
        <dbReference type="EMBL" id="KQL47201.1"/>
    </source>
</evidence>
<evidence type="ECO:0000256" key="4">
    <source>
        <dbReference type="ARBA" id="ARBA00022679"/>
    </source>
</evidence>
<comment type="catalytic activity">
    <reaction evidence="1">
        <text>ATP + protein L-histidine = ADP + protein N-phospho-L-histidine.</text>
        <dbReference type="EC" id="2.7.13.3"/>
    </reaction>
</comment>
<dbReference type="InterPro" id="IPR003594">
    <property type="entry name" value="HATPase_dom"/>
</dbReference>
<evidence type="ECO:0000256" key="5">
    <source>
        <dbReference type="ARBA" id="ARBA00022741"/>
    </source>
</evidence>
<evidence type="ECO:0000256" key="8">
    <source>
        <dbReference type="ARBA" id="ARBA00023012"/>
    </source>
</evidence>
<dbReference type="GO" id="GO:0016301">
    <property type="term" value="F:kinase activity"/>
    <property type="evidence" value="ECO:0007669"/>
    <property type="project" value="UniProtKB-KW"/>
</dbReference>
<evidence type="ECO:0000259" key="10">
    <source>
        <dbReference type="PROSITE" id="PS50109"/>
    </source>
</evidence>
<accession>A0ABR5N972</accession>
<evidence type="ECO:0000256" key="7">
    <source>
        <dbReference type="ARBA" id="ARBA00022840"/>
    </source>
</evidence>
<feature type="transmembrane region" description="Helical" evidence="9">
    <location>
        <begin position="81"/>
        <end position="99"/>
    </location>
</feature>
<feature type="transmembrane region" description="Helical" evidence="9">
    <location>
        <begin position="111"/>
        <end position="134"/>
    </location>
</feature>
<dbReference type="PROSITE" id="PS50109">
    <property type="entry name" value="HIS_KIN"/>
    <property type="match status" value="1"/>
</dbReference>
<keyword evidence="7" id="KW-0067">ATP-binding</keyword>
<keyword evidence="6 11" id="KW-0418">Kinase</keyword>
<evidence type="ECO:0000256" key="2">
    <source>
        <dbReference type="ARBA" id="ARBA00012438"/>
    </source>
</evidence>
<reference evidence="11 12" key="1">
    <citation type="submission" date="2015-09" db="EMBL/GenBank/DDBJ databases">
        <title>Genome sequencing project for genomic taxonomy and phylogenomics of Bacillus-like bacteria.</title>
        <authorList>
            <person name="Liu B."/>
            <person name="Wang J."/>
            <person name="Zhu Y."/>
            <person name="Liu G."/>
            <person name="Chen Q."/>
            <person name="Chen Z."/>
            <person name="Lan J."/>
            <person name="Che J."/>
            <person name="Ge C."/>
            <person name="Shi H."/>
            <person name="Pan Z."/>
            <person name="Liu X."/>
        </authorList>
    </citation>
    <scope>NUCLEOTIDE SEQUENCE [LARGE SCALE GENOMIC DNA]</scope>
    <source>
        <strain evidence="11 12">DSM 8552</strain>
    </source>
</reference>